<dbReference type="RefSeq" id="WP_345144346.1">
    <property type="nucleotide sequence ID" value="NZ_BAABAT010000091.1"/>
</dbReference>
<keyword evidence="1" id="KW-0560">Oxidoreductase</keyword>
<evidence type="ECO:0000313" key="3">
    <source>
        <dbReference type="Proteomes" id="UP001500620"/>
    </source>
</evidence>
<comment type="caution">
    <text evidence="2">The sequence shown here is derived from an EMBL/GenBank/DDBJ whole genome shotgun (WGS) entry which is preliminary data.</text>
</comment>
<name>A0ABP8DVX2_9ACTN</name>
<accession>A0ABP8DVX2</accession>
<keyword evidence="3" id="KW-1185">Reference proteome</keyword>
<dbReference type="Pfam" id="PF13738">
    <property type="entry name" value="Pyr_redox_3"/>
    <property type="match status" value="1"/>
</dbReference>
<dbReference type="SUPFAM" id="SSF51905">
    <property type="entry name" value="FAD/NAD(P)-binding domain"/>
    <property type="match status" value="1"/>
</dbReference>
<organism evidence="2 3">
    <name type="scientific">Dactylosporangium darangshiense</name>
    <dbReference type="NCBI Taxonomy" id="579108"/>
    <lineage>
        <taxon>Bacteria</taxon>
        <taxon>Bacillati</taxon>
        <taxon>Actinomycetota</taxon>
        <taxon>Actinomycetes</taxon>
        <taxon>Micromonosporales</taxon>
        <taxon>Micromonosporaceae</taxon>
        <taxon>Dactylosporangium</taxon>
    </lineage>
</organism>
<dbReference type="PANTHER" id="PTHR43539:SF78">
    <property type="entry name" value="FLAVIN-CONTAINING MONOOXYGENASE"/>
    <property type="match status" value="1"/>
</dbReference>
<dbReference type="SUPFAM" id="SSF51735">
    <property type="entry name" value="NAD(P)-binding Rossmann-fold domains"/>
    <property type="match status" value="1"/>
</dbReference>
<evidence type="ECO:0000256" key="1">
    <source>
        <dbReference type="ARBA" id="ARBA00023002"/>
    </source>
</evidence>
<dbReference type="Proteomes" id="UP001500620">
    <property type="component" value="Unassembled WGS sequence"/>
</dbReference>
<dbReference type="PRINTS" id="PR00368">
    <property type="entry name" value="FADPNR"/>
</dbReference>
<dbReference type="PANTHER" id="PTHR43539">
    <property type="entry name" value="FLAVIN-BINDING MONOOXYGENASE-LIKE PROTEIN (AFU_ORTHOLOGUE AFUA_4G09220)"/>
    <property type="match status" value="1"/>
</dbReference>
<evidence type="ECO:0000313" key="2">
    <source>
        <dbReference type="EMBL" id="GAA4264044.1"/>
    </source>
</evidence>
<dbReference type="InterPro" id="IPR036291">
    <property type="entry name" value="NAD(P)-bd_dom_sf"/>
</dbReference>
<dbReference type="EMBL" id="BAABAT010000091">
    <property type="protein sequence ID" value="GAA4264044.1"/>
    <property type="molecule type" value="Genomic_DNA"/>
</dbReference>
<dbReference type="InterPro" id="IPR036188">
    <property type="entry name" value="FAD/NAD-bd_sf"/>
</dbReference>
<reference evidence="3" key="1">
    <citation type="journal article" date="2019" name="Int. J. Syst. Evol. Microbiol.">
        <title>The Global Catalogue of Microorganisms (GCM) 10K type strain sequencing project: providing services to taxonomists for standard genome sequencing and annotation.</title>
        <authorList>
            <consortium name="The Broad Institute Genomics Platform"/>
            <consortium name="The Broad Institute Genome Sequencing Center for Infectious Disease"/>
            <person name="Wu L."/>
            <person name="Ma J."/>
        </authorList>
    </citation>
    <scope>NUCLEOTIDE SEQUENCE [LARGE SCALE GENOMIC DNA]</scope>
    <source>
        <strain evidence="3">JCM 17441</strain>
    </source>
</reference>
<dbReference type="InterPro" id="IPR050982">
    <property type="entry name" value="Auxin_biosynth/cation_transpt"/>
</dbReference>
<gene>
    <name evidence="2" type="ORF">GCM10022255_114070</name>
</gene>
<dbReference type="PRINTS" id="PR00469">
    <property type="entry name" value="PNDRDTASEII"/>
</dbReference>
<sequence>MARVHGGVLPAVDVVVIGAGQAGLSAAYWLRRRGLSFVVLDAGDRPGGAWARRSPSLGVESLHRIFDLPGMAFRPPASGAAADVVPAYFRDYELAFDLPVLRPAPVRAVTRIDDGLRVHTAAGQWDARSVINATGTWRAPYIPYYPGIADFAGRRLHYADYRGPEEFAGQRVLVVGGGNSAVHVLAELPGAYWVTRREPVFHDGEFSEDYGRQVVAQVAERVEAGLPPRSVVSVTGLGYTALAREALRRGTLVRHPMFDRLVPGGAMWGERFEPFDAVIWATGFRADLAHLAPLHLREPGGGIRMAGTRVVREPRLHLVGYGPSASTVGANRAGRDAVRSLAAVS</sequence>
<proteinExistence type="predicted"/>
<dbReference type="Gene3D" id="3.50.50.60">
    <property type="entry name" value="FAD/NAD(P)-binding domain"/>
    <property type="match status" value="1"/>
</dbReference>
<protein>
    <submittedName>
        <fullName evidence="2">NAD(P)-binding domain-containing protein</fullName>
    </submittedName>
</protein>